<accession>A0ABT6ZZH2</accession>
<dbReference type="PRINTS" id="PR01713">
    <property type="entry name" value="NUCEPIMERASE"/>
</dbReference>
<sequence length="302" mass="32557">MTTVVTGASGFIGRVLCRELVGAGHEVVALDRVPPEPLGGVAELTVDLLADDGRIDDALAEATTVFHLAARAGVRDPHPDSARLQHRDNVLATERLLSRVRHRTHVVFTSSSSVYGGCRGARASAEGDPLLPRGSYARSKVAAERLCRQRSAVCGRTTVVRPFTVVGEGQRDDMALRRWIHAAVADRPLTVFGSLHRTRDFTDVREVARALMALAERGVDDVVNVGTGSPRRLSEAVAAIAEVTGTRPEVEVVEARTDEVPHTRADITRLVHHTGVRPQLDLPSVIRRIAADVPTPGTRTTP</sequence>
<evidence type="ECO:0000313" key="3">
    <source>
        <dbReference type="Proteomes" id="UP001214441"/>
    </source>
</evidence>
<dbReference type="Pfam" id="PF01370">
    <property type="entry name" value="Epimerase"/>
    <property type="match status" value="1"/>
</dbReference>
<reference evidence="2 3" key="1">
    <citation type="submission" date="2023-05" db="EMBL/GenBank/DDBJ databases">
        <title>Streptantibioticus silvisoli sp. nov., acidotolerant actinomycetes 1 from pine litter.</title>
        <authorList>
            <person name="Swiecimska M."/>
            <person name="Golinska P."/>
            <person name="Sangal V."/>
            <person name="Wachnowicz B."/>
            <person name="Goodfellow M."/>
        </authorList>
    </citation>
    <scope>NUCLEOTIDE SEQUENCE [LARGE SCALE GENOMIC DNA]</scope>
    <source>
        <strain evidence="2 3">DSM 42109</strain>
    </source>
</reference>
<dbReference type="InterPro" id="IPR036291">
    <property type="entry name" value="NAD(P)-bd_dom_sf"/>
</dbReference>
<dbReference type="EMBL" id="JANCPR020000021">
    <property type="protein sequence ID" value="MDJ1134477.1"/>
    <property type="molecule type" value="Genomic_DNA"/>
</dbReference>
<keyword evidence="3" id="KW-1185">Reference proteome</keyword>
<comment type="caution">
    <text evidence="2">The sequence shown here is derived from an EMBL/GenBank/DDBJ whole genome shotgun (WGS) entry which is preliminary data.</text>
</comment>
<dbReference type="Proteomes" id="UP001214441">
    <property type="component" value="Unassembled WGS sequence"/>
</dbReference>
<dbReference type="Gene3D" id="3.40.50.720">
    <property type="entry name" value="NAD(P)-binding Rossmann-like Domain"/>
    <property type="match status" value="1"/>
</dbReference>
<dbReference type="PANTHER" id="PTHR43245:SF13">
    <property type="entry name" value="UDP-D-APIOSE_UDP-D-XYLOSE SYNTHASE 2"/>
    <property type="match status" value="1"/>
</dbReference>
<dbReference type="InterPro" id="IPR001509">
    <property type="entry name" value="Epimerase_deHydtase"/>
</dbReference>
<dbReference type="SUPFAM" id="SSF51735">
    <property type="entry name" value="NAD(P)-binding Rossmann-fold domains"/>
    <property type="match status" value="1"/>
</dbReference>
<name>A0ABT6ZZH2_9ACTN</name>
<evidence type="ECO:0000313" key="2">
    <source>
        <dbReference type="EMBL" id="MDJ1134477.1"/>
    </source>
</evidence>
<dbReference type="InterPro" id="IPR050177">
    <property type="entry name" value="Lipid_A_modif_metabolic_enz"/>
</dbReference>
<evidence type="ECO:0000259" key="1">
    <source>
        <dbReference type="Pfam" id="PF01370"/>
    </source>
</evidence>
<gene>
    <name evidence="2" type="ORF">NMN56_021400</name>
</gene>
<dbReference type="RefSeq" id="WP_274041999.1">
    <property type="nucleotide sequence ID" value="NZ_JANCPR020000021.1"/>
</dbReference>
<organism evidence="2 3">
    <name type="scientific">Streptomyces iconiensis</name>
    <dbReference type="NCBI Taxonomy" id="1384038"/>
    <lineage>
        <taxon>Bacteria</taxon>
        <taxon>Bacillati</taxon>
        <taxon>Actinomycetota</taxon>
        <taxon>Actinomycetes</taxon>
        <taxon>Kitasatosporales</taxon>
        <taxon>Streptomycetaceae</taxon>
        <taxon>Streptomyces</taxon>
    </lineage>
</organism>
<dbReference type="PANTHER" id="PTHR43245">
    <property type="entry name" value="BIFUNCTIONAL POLYMYXIN RESISTANCE PROTEIN ARNA"/>
    <property type="match status" value="1"/>
</dbReference>
<feature type="domain" description="NAD-dependent epimerase/dehydratase" evidence="1">
    <location>
        <begin position="4"/>
        <end position="226"/>
    </location>
</feature>
<proteinExistence type="predicted"/>
<protein>
    <submittedName>
        <fullName evidence="2">NAD(P)-dependent oxidoreductase</fullName>
    </submittedName>
</protein>